<sequence>MLPSDLRAQPPSPRRPRYQTHPAALLAVTGTAHGRVYSSTEPPTRSPMCSKTTSWPLLQPPLRPCRTRLGAIDCEDEYEEQRQSRTAPGALHAAPSVRVPGCLPRVVPGDCTLYAFVRHDPVLTNGQASSDGKLVEGDRMPREDETKASTCVFVEWDGEDEDGNVCVGYALVISITNLLAQRMGGGHLGL</sequence>
<evidence type="ECO:0000256" key="1">
    <source>
        <dbReference type="SAM" id="MobiDB-lite"/>
    </source>
</evidence>
<dbReference type="AlphaFoldDB" id="A0AAD7TU68"/>
<gene>
    <name evidence="2" type="ORF">ONZ51_g6712</name>
</gene>
<dbReference type="Proteomes" id="UP001215151">
    <property type="component" value="Unassembled WGS sequence"/>
</dbReference>
<feature type="region of interest" description="Disordered" evidence="1">
    <location>
        <begin position="1"/>
        <end position="21"/>
    </location>
</feature>
<proteinExistence type="predicted"/>
<dbReference type="EMBL" id="JAPEVG010000166">
    <property type="protein sequence ID" value="KAJ8475183.1"/>
    <property type="molecule type" value="Genomic_DNA"/>
</dbReference>
<evidence type="ECO:0000313" key="3">
    <source>
        <dbReference type="Proteomes" id="UP001215151"/>
    </source>
</evidence>
<comment type="caution">
    <text evidence="2">The sequence shown here is derived from an EMBL/GenBank/DDBJ whole genome shotgun (WGS) entry which is preliminary data.</text>
</comment>
<evidence type="ECO:0000313" key="2">
    <source>
        <dbReference type="EMBL" id="KAJ8475183.1"/>
    </source>
</evidence>
<accession>A0AAD7TU68</accession>
<name>A0AAD7TU68_9APHY</name>
<protein>
    <submittedName>
        <fullName evidence="2">Uncharacterized protein</fullName>
    </submittedName>
</protein>
<organism evidence="2 3">
    <name type="scientific">Trametes cubensis</name>
    <dbReference type="NCBI Taxonomy" id="1111947"/>
    <lineage>
        <taxon>Eukaryota</taxon>
        <taxon>Fungi</taxon>
        <taxon>Dikarya</taxon>
        <taxon>Basidiomycota</taxon>
        <taxon>Agaricomycotina</taxon>
        <taxon>Agaricomycetes</taxon>
        <taxon>Polyporales</taxon>
        <taxon>Polyporaceae</taxon>
        <taxon>Trametes</taxon>
    </lineage>
</organism>
<keyword evidence="3" id="KW-1185">Reference proteome</keyword>
<reference evidence="2" key="1">
    <citation type="submission" date="2022-11" db="EMBL/GenBank/DDBJ databases">
        <title>Genome Sequence of Cubamyces cubensis.</title>
        <authorList>
            <person name="Buettner E."/>
        </authorList>
    </citation>
    <scope>NUCLEOTIDE SEQUENCE</scope>
    <source>
        <strain evidence="2">MPL-01</strain>
    </source>
</reference>